<feature type="transmembrane region" description="Helical" evidence="8">
    <location>
        <begin position="174"/>
        <end position="199"/>
    </location>
</feature>
<dbReference type="InterPro" id="IPR050539">
    <property type="entry name" value="ThrE_Dicarb/AminoAcid_Exp"/>
</dbReference>
<keyword evidence="4 8" id="KW-1133">Transmembrane helix</keyword>
<proteinExistence type="inferred from homology"/>
<keyword evidence="5 8" id="KW-0472">Membrane</keyword>
<dbReference type="PANTHER" id="PTHR34390">
    <property type="entry name" value="UPF0442 PROTEIN YJJB-RELATED"/>
    <property type="match status" value="1"/>
</dbReference>
<feature type="transmembrane region" description="Helical" evidence="8">
    <location>
        <begin position="375"/>
        <end position="395"/>
    </location>
</feature>
<dbReference type="AlphaFoldDB" id="A0A1N7GZ26"/>
<dbReference type="EMBL" id="FTNT01000010">
    <property type="protein sequence ID" value="SIS17811.1"/>
    <property type="molecule type" value="Genomic_DNA"/>
</dbReference>
<dbReference type="Pfam" id="PF12821">
    <property type="entry name" value="ThrE_2"/>
    <property type="match status" value="1"/>
</dbReference>
<evidence type="ECO:0000256" key="5">
    <source>
        <dbReference type="ARBA" id="ARBA00023136"/>
    </source>
</evidence>
<feature type="transmembrane region" description="Helical" evidence="8">
    <location>
        <begin position="252"/>
        <end position="270"/>
    </location>
</feature>
<comment type="similarity">
    <text evidence="6">Belongs to the ThrE exporter (TC 2.A.79) family.</text>
</comment>
<organism evidence="11 12">
    <name type="scientific">Williamsia sterculiae</name>
    <dbReference type="NCBI Taxonomy" id="1344003"/>
    <lineage>
        <taxon>Bacteria</taxon>
        <taxon>Bacillati</taxon>
        <taxon>Actinomycetota</taxon>
        <taxon>Actinomycetes</taxon>
        <taxon>Mycobacteriales</taxon>
        <taxon>Nocardiaceae</taxon>
        <taxon>Williamsia</taxon>
    </lineage>
</organism>
<dbReference type="STRING" id="1344003.SAMN05445060_3311"/>
<dbReference type="OrthoDB" id="9763957at2"/>
<gene>
    <name evidence="11" type="ORF">SAMN05445060_3311</name>
</gene>
<reference evidence="11 12" key="1">
    <citation type="submission" date="2017-01" db="EMBL/GenBank/DDBJ databases">
        <authorList>
            <person name="Mah S.A."/>
            <person name="Swanson W.J."/>
            <person name="Moy G.W."/>
            <person name="Vacquier V.D."/>
        </authorList>
    </citation>
    <scope>NUCLEOTIDE SEQUENCE [LARGE SCALE GENOMIC DNA]</scope>
    <source>
        <strain evidence="11 12">CPCC 203464</strain>
    </source>
</reference>
<evidence type="ECO:0000256" key="3">
    <source>
        <dbReference type="ARBA" id="ARBA00022692"/>
    </source>
</evidence>
<feature type="region of interest" description="Disordered" evidence="7">
    <location>
        <begin position="500"/>
        <end position="535"/>
    </location>
</feature>
<dbReference type="Proteomes" id="UP000186218">
    <property type="component" value="Unassembled WGS sequence"/>
</dbReference>
<accession>A0A1N7GZ26</accession>
<dbReference type="RefSeq" id="WP_076481630.1">
    <property type="nucleotide sequence ID" value="NZ_FTNT01000010.1"/>
</dbReference>
<feature type="transmembrane region" description="Helical" evidence="8">
    <location>
        <begin position="282"/>
        <end position="307"/>
    </location>
</feature>
<evidence type="ECO:0000259" key="10">
    <source>
        <dbReference type="Pfam" id="PF12821"/>
    </source>
</evidence>
<name>A0A1N7GZ26_9NOCA</name>
<dbReference type="PANTHER" id="PTHR34390:SF2">
    <property type="entry name" value="SUCCINATE TRANSPORTER SUBUNIT YJJP-RELATED"/>
    <property type="match status" value="1"/>
</dbReference>
<evidence type="ECO:0000313" key="12">
    <source>
        <dbReference type="Proteomes" id="UP000186218"/>
    </source>
</evidence>
<dbReference type="Pfam" id="PF06738">
    <property type="entry name" value="ThrE"/>
    <property type="match status" value="1"/>
</dbReference>
<dbReference type="InterPro" id="IPR010619">
    <property type="entry name" value="ThrE-like_N"/>
</dbReference>
<feature type="transmembrane region" description="Helical" evidence="8">
    <location>
        <begin position="435"/>
        <end position="459"/>
    </location>
</feature>
<dbReference type="GO" id="GO:0015744">
    <property type="term" value="P:succinate transport"/>
    <property type="evidence" value="ECO:0007669"/>
    <property type="project" value="TreeGrafter"/>
</dbReference>
<feature type="transmembrane region" description="Helical" evidence="8">
    <location>
        <begin position="219"/>
        <end position="240"/>
    </location>
</feature>
<evidence type="ECO:0000256" key="6">
    <source>
        <dbReference type="ARBA" id="ARBA00034125"/>
    </source>
</evidence>
<comment type="subcellular location">
    <subcellularLocation>
        <location evidence="1">Cell membrane</location>
        <topology evidence="1">Multi-pass membrane protein</topology>
    </subcellularLocation>
</comment>
<dbReference type="GO" id="GO:0022857">
    <property type="term" value="F:transmembrane transporter activity"/>
    <property type="evidence" value="ECO:0007669"/>
    <property type="project" value="InterPro"/>
</dbReference>
<evidence type="ECO:0000256" key="7">
    <source>
        <dbReference type="SAM" id="MobiDB-lite"/>
    </source>
</evidence>
<feature type="compositionally biased region" description="Polar residues" evidence="7">
    <location>
        <begin position="516"/>
        <end position="529"/>
    </location>
</feature>
<feature type="transmembrane region" description="Helical" evidence="8">
    <location>
        <begin position="351"/>
        <end position="369"/>
    </location>
</feature>
<keyword evidence="12" id="KW-1185">Reference proteome</keyword>
<keyword evidence="3 8" id="KW-0812">Transmembrane</keyword>
<evidence type="ECO:0000313" key="11">
    <source>
        <dbReference type="EMBL" id="SIS17811.1"/>
    </source>
</evidence>
<feature type="transmembrane region" description="Helical" evidence="8">
    <location>
        <begin position="404"/>
        <end position="423"/>
    </location>
</feature>
<feature type="domain" description="Threonine/Serine exporter ThrE" evidence="10">
    <location>
        <begin position="332"/>
        <end position="456"/>
    </location>
</feature>
<dbReference type="InterPro" id="IPR024528">
    <property type="entry name" value="ThrE_2"/>
</dbReference>
<protein>
    <submittedName>
        <fullName evidence="11">Uncharacterized membrane protein YjjP, DUF1212 family</fullName>
    </submittedName>
</protein>
<evidence type="ECO:0000256" key="8">
    <source>
        <dbReference type="SAM" id="Phobius"/>
    </source>
</evidence>
<evidence type="ECO:0000256" key="4">
    <source>
        <dbReference type="ARBA" id="ARBA00022989"/>
    </source>
</evidence>
<evidence type="ECO:0000259" key="9">
    <source>
        <dbReference type="Pfam" id="PF06738"/>
    </source>
</evidence>
<sequence>MGEYNGNLTQRLRASTTGLSDKLLGTRRATMDTIDPNASAVSPRQPIDLRDDGAVTEVLDLASKVGSVLLDAGTGAVDTAQQVQFVASVFGVDDVDVDVTYSTIWASAHRGSSLPPVNAMRTVRYRSLDFTRLAQVDRLVRRIRNHAIEPDEAHAVIDLITAAPHPYRRWIATLAWATMAAAISMLLGGGVLMAAVAFVTTAVIDRVNRLLNRVGTPIFFQQLAGGFIAVIPAAVVYRIAESMGHYVSPSQVIAAGITVLLSGLSLVGSVQDAITGAPITGVARFFELIIMTGGIIAGVAIALRVIAASGITLPTISTSTSAEFSDTTVKVIAGGVAAAAFALASYAEGRALAISFVGAAFGVLVVVSIESASGGPVVAAGVGAAVIGLGGGLLARRALTPPQVVAVAAITPLLPGFAIYRGLYGFLNDQTVDGISGLVAATATACALAAGVTLGEFLARTLRRPRIPARPAQVVRLSAKSLMPKRAPVQIYSHYTTVDPSAPTMPMKMRSPNRGPRSSSHGPTAGQKSSAERIE</sequence>
<evidence type="ECO:0000256" key="2">
    <source>
        <dbReference type="ARBA" id="ARBA00022475"/>
    </source>
</evidence>
<keyword evidence="2" id="KW-1003">Cell membrane</keyword>
<dbReference type="GO" id="GO:0005886">
    <property type="term" value="C:plasma membrane"/>
    <property type="evidence" value="ECO:0007669"/>
    <property type="project" value="UniProtKB-SubCell"/>
</dbReference>
<feature type="domain" description="Threonine/serine exporter-like N-terminal" evidence="9">
    <location>
        <begin position="60"/>
        <end position="305"/>
    </location>
</feature>
<evidence type="ECO:0000256" key="1">
    <source>
        <dbReference type="ARBA" id="ARBA00004651"/>
    </source>
</evidence>